<gene>
    <name evidence="1" type="ORF">Sradi_4537300</name>
</gene>
<comment type="caution">
    <text evidence="1">The sequence shown here is derived from an EMBL/GenBank/DDBJ whole genome shotgun (WGS) entry which is preliminary data.</text>
</comment>
<proteinExistence type="predicted"/>
<sequence>MSVASLEAFLKGGPKIAPGDRCEPSDLPRKGVIRMIAGGSIGGDSHYARKSQV</sequence>
<dbReference type="AlphaFoldDB" id="A0AAW2N9L5"/>
<accession>A0AAW2N9L5</accession>
<organism evidence="1">
    <name type="scientific">Sesamum radiatum</name>
    <name type="common">Black benniseed</name>
    <dbReference type="NCBI Taxonomy" id="300843"/>
    <lineage>
        <taxon>Eukaryota</taxon>
        <taxon>Viridiplantae</taxon>
        <taxon>Streptophyta</taxon>
        <taxon>Embryophyta</taxon>
        <taxon>Tracheophyta</taxon>
        <taxon>Spermatophyta</taxon>
        <taxon>Magnoliopsida</taxon>
        <taxon>eudicotyledons</taxon>
        <taxon>Gunneridae</taxon>
        <taxon>Pentapetalae</taxon>
        <taxon>asterids</taxon>
        <taxon>lamiids</taxon>
        <taxon>Lamiales</taxon>
        <taxon>Pedaliaceae</taxon>
        <taxon>Sesamum</taxon>
    </lineage>
</organism>
<protein>
    <submittedName>
        <fullName evidence="1">Uncharacterized protein</fullName>
    </submittedName>
</protein>
<name>A0AAW2N9L5_SESRA</name>
<reference evidence="1" key="2">
    <citation type="journal article" date="2024" name="Plant">
        <title>Genomic evolution and insights into agronomic trait innovations of Sesamum species.</title>
        <authorList>
            <person name="Miao H."/>
            <person name="Wang L."/>
            <person name="Qu L."/>
            <person name="Liu H."/>
            <person name="Sun Y."/>
            <person name="Le M."/>
            <person name="Wang Q."/>
            <person name="Wei S."/>
            <person name="Zheng Y."/>
            <person name="Lin W."/>
            <person name="Duan Y."/>
            <person name="Cao H."/>
            <person name="Xiong S."/>
            <person name="Wang X."/>
            <person name="Wei L."/>
            <person name="Li C."/>
            <person name="Ma Q."/>
            <person name="Ju M."/>
            <person name="Zhao R."/>
            <person name="Li G."/>
            <person name="Mu C."/>
            <person name="Tian Q."/>
            <person name="Mei H."/>
            <person name="Zhang T."/>
            <person name="Gao T."/>
            <person name="Zhang H."/>
        </authorList>
    </citation>
    <scope>NUCLEOTIDE SEQUENCE</scope>
    <source>
        <strain evidence="1">G02</strain>
    </source>
</reference>
<evidence type="ECO:0000313" key="1">
    <source>
        <dbReference type="EMBL" id="KAL0340205.1"/>
    </source>
</evidence>
<dbReference type="EMBL" id="JACGWJ010000020">
    <property type="protein sequence ID" value="KAL0340205.1"/>
    <property type="molecule type" value="Genomic_DNA"/>
</dbReference>
<reference evidence="1" key="1">
    <citation type="submission" date="2020-06" db="EMBL/GenBank/DDBJ databases">
        <authorList>
            <person name="Li T."/>
            <person name="Hu X."/>
            <person name="Zhang T."/>
            <person name="Song X."/>
            <person name="Zhang H."/>
            <person name="Dai N."/>
            <person name="Sheng W."/>
            <person name="Hou X."/>
            <person name="Wei L."/>
        </authorList>
    </citation>
    <scope>NUCLEOTIDE SEQUENCE</scope>
    <source>
        <strain evidence="1">G02</strain>
        <tissue evidence="1">Leaf</tissue>
    </source>
</reference>